<dbReference type="InterPro" id="IPR036879">
    <property type="entry name" value="TF_MADSbox_sf"/>
</dbReference>
<keyword evidence="2" id="KW-0805">Transcription regulation</keyword>
<gene>
    <name evidence="8" type="ORF">CITCOLO1_LOCUS21116</name>
</gene>
<dbReference type="EMBL" id="OZ021743">
    <property type="protein sequence ID" value="CAK9328693.1"/>
    <property type="molecule type" value="Genomic_DNA"/>
</dbReference>
<reference evidence="8 9" key="1">
    <citation type="submission" date="2024-03" db="EMBL/GenBank/DDBJ databases">
        <authorList>
            <person name="Gkanogiannis A."/>
            <person name="Becerra Lopez-Lavalle L."/>
        </authorList>
    </citation>
    <scope>NUCLEOTIDE SEQUENCE [LARGE SCALE GENOMIC DNA]</scope>
</reference>
<evidence type="ECO:0000256" key="5">
    <source>
        <dbReference type="ARBA" id="ARBA00023242"/>
    </source>
</evidence>
<dbReference type="InterPro" id="IPR050142">
    <property type="entry name" value="MADS-box/MEF2_TF"/>
</dbReference>
<evidence type="ECO:0000256" key="4">
    <source>
        <dbReference type="ARBA" id="ARBA00023163"/>
    </source>
</evidence>
<evidence type="ECO:0000313" key="8">
    <source>
        <dbReference type="EMBL" id="CAK9328693.1"/>
    </source>
</evidence>
<evidence type="ECO:0000313" key="9">
    <source>
        <dbReference type="Proteomes" id="UP001642487"/>
    </source>
</evidence>
<evidence type="ECO:0000256" key="6">
    <source>
        <dbReference type="SAM" id="MobiDB-lite"/>
    </source>
</evidence>
<dbReference type="Gene3D" id="3.40.1810.10">
    <property type="entry name" value="Transcription factor, MADS-box"/>
    <property type="match status" value="1"/>
</dbReference>
<feature type="region of interest" description="Disordered" evidence="6">
    <location>
        <begin position="105"/>
        <end position="124"/>
    </location>
</feature>
<keyword evidence="4" id="KW-0804">Transcription</keyword>
<keyword evidence="3" id="KW-0238">DNA-binding</keyword>
<comment type="subcellular location">
    <subcellularLocation>
        <location evidence="1">Nucleus</location>
    </subcellularLocation>
</comment>
<keyword evidence="5" id="KW-0539">Nucleus</keyword>
<dbReference type="PANTHER" id="PTHR48019">
    <property type="entry name" value="SERUM RESPONSE FACTOR HOMOLOG"/>
    <property type="match status" value="1"/>
</dbReference>
<sequence length="231" mass="26685">MENKKEKRRVGERGIRVDCGDTQTRGEMGRKKIEVKLIEDRCNRHVTFCKRRSGLIKKARELSVLCDVEVGLVVFTNRGRLYEFCSGNSLLNIIMRYQRHLQGRSESPIDNDLQERSQSPIDNDLQERSENLIDNGSGAKVSEDLQSLVKNHESDETILVSLGKLLQTIQSQVEEPNFKKLDVTQMMQLENQLEGTLDKIKSQRIEAMIENECWTYSMDMAMDMFNSPSFY</sequence>
<feature type="domain" description="MADS-box" evidence="7">
    <location>
        <begin position="28"/>
        <end position="88"/>
    </location>
</feature>
<evidence type="ECO:0000256" key="1">
    <source>
        <dbReference type="ARBA" id="ARBA00004123"/>
    </source>
</evidence>
<dbReference type="PROSITE" id="PS00350">
    <property type="entry name" value="MADS_BOX_1"/>
    <property type="match status" value="1"/>
</dbReference>
<protein>
    <recommendedName>
        <fullName evidence="7">MADS-box domain-containing protein</fullName>
    </recommendedName>
</protein>
<dbReference type="InterPro" id="IPR002100">
    <property type="entry name" value="TF_MADSbox"/>
</dbReference>
<proteinExistence type="predicted"/>
<dbReference type="SUPFAM" id="SSF55455">
    <property type="entry name" value="SRF-like"/>
    <property type="match status" value="1"/>
</dbReference>
<keyword evidence="9" id="KW-1185">Reference proteome</keyword>
<accession>A0ABP0Z7D9</accession>
<organism evidence="8 9">
    <name type="scientific">Citrullus colocynthis</name>
    <name type="common">colocynth</name>
    <dbReference type="NCBI Taxonomy" id="252529"/>
    <lineage>
        <taxon>Eukaryota</taxon>
        <taxon>Viridiplantae</taxon>
        <taxon>Streptophyta</taxon>
        <taxon>Embryophyta</taxon>
        <taxon>Tracheophyta</taxon>
        <taxon>Spermatophyta</taxon>
        <taxon>Magnoliopsida</taxon>
        <taxon>eudicotyledons</taxon>
        <taxon>Gunneridae</taxon>
        <taxon>Pentapetalae</taxon>
        <taxon>rosids</taxon>
        <taxon>fabids</taxon>
        <taxon>Cucurbitales</taxon>
        <taxon>Cucurbitaceae</taxon>
        <taxon>Benincaseae</taxon>
        <taxon>Citrullus</taxon>
    </lineage>
</organism>
<dbReference type="CDD" id="cd00265">
    <property type="entry name" value="MADS_MEF2_like"/>
    <property type="match status" value="1"/>
</dbReference>
<dbReference type="InterPro" id="IPR033896">
    <property type="entry name" value="MEF2-like_N"/>
</dbReference>
<dbReference type="PRINTS" id="PR00404">
    <property type="entry name" value="MADSDOMAIN"/>
</dbReference>
<evidence type="ECO:0000259" key="7">
    <source>
        <dbReference type="PROSITE" id="PS50066"/>
    </source>
</evidence>
<dbReference type="Pfam" id="PF00319">
    <property type="entry name" value="SRF-TF"/>
    <property type="match status" value="1"/>
</dbReference>
<evidence type="ECO:0000256" key="3">
    <source>
        <dbReference type="ARBA" id="ARBA00023125"/>
    </source>
</evidence>
<dbReference type="PROSITE" id="PS50066">
    <property type="entry name" value="MADS_BOX_2"/>
    <property type="match status" value="1"/>
</dbReference>
<evidence type="ECO:0000256" key="2">
    <source>
        <dbReference type="ARBA" id="ARBA00023015"/>
    </source>
</evidence>
<name>A0ABP0Z7D9_9ROSI</name>
<dbReference type="SMART" id="SM00432">
    <property type="entry name" value="MADS"/>
    <property type="match status" value="1"/>
</dbReference>
<dbReference type="Proteomes" id="UP001642487">
    <property type="component" value="Chromosome 9"/>
</dbReference>